<feature type="transmembrane region" description="Helical" evidence="1">
    <location>
        <begin position="56"/>
        <end position="79"/>
    </location>
</feature>
<feature type="transmembrane region" description="Helical" evidence="1">
    <location>
        <begin position="132"/>
        <end position="159"/>
    </location>
</feature>
<feature type="transmembrane region" description="Helical" evidence="1">
    <location>
        <begin position="91"/>
        <end position="112"/>
    </location>
</feature>
<organism evidence="2 3">
    <name type="scientific">Granulicella rosea</name>
    <dbReference type="NCBI Taxonomy" id="474952"/>
    <lineage>
        <taxon>Bacteria</taxon>
        <taxon>Pseudomonadati</taxon>
        <taxon>Acidobacteriota</taxon>
        <taxon>Terriglobia</taxon>
        <taxon>Terriglobales</taxon>
        <taxon>Acidobacteriaceae</taxon>
        <taxon>Granulicella</taxon>
    </lineage>
</organism>
<dbReference type="AlphaFoldDB" id="A0A239D2L2"/>
<evidence type="ECO:0000313" key="2">
    <source>
        <dbReference type="EMBL" id="SNS26064.1"/>
    </source>
</evidence>
<dbReference type="PANTHER" id="PTHR40031:SF1">
    <property type="entry name" value="MEMBRANE-BOUND METAL-DEPENDENT HYDROLASE"/>
    <property type="match status" value="1"/>
</dbReference>
<protein>
    <submittedName>
        <fullName evidence="2">Inner membrane protein</fullName>
    </submittedName>
</protein>
<proteinExistence type="predicted"/>
<dbReference type="Proteomes" id="UP000198356">
    <property type="component" value="Unassembled WGS sequence"/>
</dbReference>
<dbReference type="RefSeq" id="WP_089406552.1">
    <property type="nucleotide sequence ID" value="NZ_FZOU01000001.1"/>
</dbReference>
<dbReference type="OrthoDB" id="110250at2"/>
<dbReference type="InterPro" id="IPR007404">
    <property type="entry name" value="YdjM-like"/>
</dbReference>
<dbReference type="PANTHER" id="PTHR40031">
    <property type="entry name" value="HYPOTHETICAL MEMBRANE SPANNING PROTEIN"/>
    <property type="match status" value="1"/>
</dbReference>
<name>A0A239D2L2_9BACT</name>
<dbReference type="Pfam" id="PF04307">
    <property type="entry name" value="YdjM"/>
    <property type="match status" value="1"/>
</dbReference>
<feature type="transmembrane region" description="Helical" evidence="1">
    <location>
        <begin position="171"/>
        <end position="190"/>
    </location>
</feature>
<evidence type="ECO:0000313" key="3">
    <source>
        <dbReference type="Proteomes" id="UP000198356"/>
    </source>
</evidence>
<gene>
    <name evidence="2" type="ORF">SAMN05421770_101232</name>
</gene>
<sequence length="368" mass="41075">MEPVTHILTGACLARAGCNRKAAYATLAMAVAAEFPDIDTLWSIGGPVASFEHHRGWTHTLLGLPFEATFLVLLVWLLHRWRTRHGGITAAPVRFGLLWCFVLLALLSHIFLDWTNNYGVRPFFPFNPHWYAGSFVFIFEPVLFVFLLGGLVLPSLFGLINSEVGARKPAFRGRGWAVAALLGACALWGWRAFEHSKAVQTAHLDFDAIPVPPHPHDPGTLETVLYPATTRINSISASPYPIDPYHWHVIIDTPELYQTQTFDTRTGLAEPLTPTDTIFKSAPTLATLAAKRSWLGQAYLDWSQYPVVSQTSPDPNPNGPVTVTFQDLRFLYDTPLLKMRGRAPLTGTVFLDPNHRVERMELDGRAQR</sequence>
<dbReference type="EMBL" id="FZOU01000001">
    <property type="protein sequence ID" value="SNS26064.1"/>
    <property type="molecule type" value="Genomic_DNA"/>
</dbReference>
<dbReference type="InterPro" id="IPR053170">
    <property type="entry name" value="Transcription_regulator"/>
</dbReference>
<keyword evidence="1" id="KW-0812">Transmembrane</keyword>
<keyword evidence="3" id="KW-1185">Reference proteome</keyword>
<accession>A0A239D2L2</accession>
<evidence type="ECO:0000256" key="1">
    <source>
        <dbReference type="SAM" id="Phobius"/>
    </source>
</evidence>
<reference evidence="2 3" key="1">
    <citation type="submission" date="2017-06" db="EMBL/GenBank/DDBJ databases">
        <authorList>
            <person name="Kim H.J."/>
            <person name="Triplett B.A."/>
        </authorList>
    </citation>
    <scope>NUCLEOTIDE SEQUENCE [LARGE SCALE GENOMIC DNA]</scope>
    <source>
        <strain evidence="2 3">DSM 18704</strain>
    </source>
</reference>
<keyword evidence="1" id="KW-0472">Membrane</keyword>
<keyword evidence="1" id="KW-1133">Transmembrane helix</keyword>